<accession>A0A2K9HFL4</accession>
<name>A0A2K9HFL4_9LACO</name>
<dbReference type="AlphaFoldDB" id="A0A2K9HFL4"/>
<evidence type="ECO:0000313" key="2">
    <source>
        <dbReference type="EMBL" id="AUI71168.1"/>
    </source>
</evidence>
<keyword evidence="3" id="KW-1185">Reference proteome</keyword>
<dbReference type="Pfam" id="PF00248">
    <property type="entry name" value="Aldo_ket_red"/>
    <property type="match status" value="1"/>
</dbReference>
<dbReference type="STRING" id="1423720.FC67_GL001813"/>
<dbReference type="RefSeq" id="WP_057739554.1">
    <property type="nucleotide sequence ID" value="NZ_AZDQ01000043.1"/>
</dbReference>
<reference evidence="2 3" key="1">
    <citation type="submission" date="2016-12" db="EMBL/GenBank/DDBJ databases">
        <title>The whole genome sequencing and assembly of Lactobacillus alimentarius DSM 20249T strain.</title>
        <authorList>
            <person name="Lee Y.-J."/>
            <person name="Yi H."/>
            <person name="Bahn Y.-S."/>
            <person name="Kim J.F."/>
            <person name="Lee D.-W."/>
        </authorList>
    </citation>
    <scope>NUCLEOTIDE SEQUENCE [LARGE SCALE GENOMIC DNA]</scope>
    <source>
        <strain evidence="2 3">DSM 20249</strain>
    </source>
</reference>
<sequence>MISRQNEKLFPMLSKRNIVFVAYSLSAWLLKKEPWIVPIPGTRKQQRLIDNAQAADIELTDKDKDDIDSLLEKVDYEQFEK</sequence>
<dbReference type="SUPFAM" id="SSF51430">
    <property type="entry name" value="NAD(P)-linked oxidoreductase"/>
    <property type="match status" value="1"/>
</dbReference>
<dbReference type="EMBL" id="CP018867">
    <property type="protein sequence ID" value="AUI71168.1"/>
    <property type="molecule type" value="Genomic_DNA"/>
</dbReference>
<gene>
    <name evidence="2" type="ORF">LA20249_02675</name>
</gene>
<proteinExistence type="predicted"/>
<dbReference type="KEGG" id="lali:LA20249_02675"/>
<dbReference type="Gene3D" id="3.20.20.100">
    <property type="entry name" value="NADP-dependent oxidoreductase domain"/>
    <property type="match status" value="1"/>
</dbReference>
<dbReference type="InterPro" id="IPR023210">
    <property type="entry name" value="NADP_OxRdtase_dom"/>
</dbReference>
<evidence type="ECO:0000313" key="3">
    <source>
        <dbReference type="Proteomes" id="UP000234653"/>
    </source>
</evidence>
<dbReference type="OrthoDB" id="9773828at2"/>
<organism evidence="2 3">
    <name type="scientific">Companilactobacillus alimentarius DSM 20249</name>
    <dbReference type="NCBI Taxonomy" id="1423720"/>
    <lineage>
        <taxon>Bacteria</taxon>
        <taxon>Bacillati</taxon>
        <taxon>Bacillota</taxon>
        <taxon>Bacilli</taxon>
        <taxon>Lactobacillales</taxon>
        <taxon>Lactobacillaceae</taxon>
        <taxon>Companilactobacillus</taxon>
    </lineage>
</organism>
<dbReference type="InterPro" id="IPR036812">
    <property type="entry name" value="NAD(P)_OxRdtase_dom_sf"/>
</dbReference>
<evidence type="ECO:0000259" key="1">
    <source>
        <dbReference type="Pfam" id="PF00248"/>
    </source>
</evidence>
<dbReference type="Proteomes" id="UP000234653">
    <property type="component" value="Chromosome"/>
</dbReference>
<feature type="domain" description="NADP-dependent oxidoreductase" evidence="1">
    <location>
        <begin position="27"/>
        <end position="71"/>
    </location>
</feature>
<protein>
    <recommendedName>
        <fullName evidence="1">NADP-dependent oxidoreductase domain-containing protein</fullName>
    </recommendedName>
</protein>